<dbReference type="SUPFAM" id="SSF82171">
    <property type="entry name" value="DPP6 N-terminal domain-like"/>
    <property type="match status" value="1"/>
</dbReference>
<dbReference type="AlphaFoldDB" id="A0A3M7MAR1"/>
<feature type="compositionally biased region" description="Basic and acidic residues" evidence="9">
    <location>
        <begin position="176"/>
        <end position="185"/>
    </location>
</feature>
<evidence type="ECO:0000256" key="5">
    <source>
        <dbReference type="ARBA" id="ARBA00022737"/>
    </source>
</evidence>
<dbReference type="Proteomes" id="UP000265663">
    <property type="component" value="Unassembled WGS sequence"/>
</dbReference>
<keyword evidence="3" id="KW-0698">rRNA processing</keyword>
<evidence type="ECO:0000256" key="8">
    <source>
        <dbReference type="PROSITE-ProRule" id="PRU00221"/>
    </source>
</evidence>
<protein>
    <submittedName>
        <fullName evidence="10">Small nucleolar ribonucleo</fullName>
    </submittedName>
</protein>
<evidence type="ECO:0000313" key="10">
    <source>
        <dbReference type="EMBL" id="RMZ71615.1"/>
    </source>
</evidence>
<feature type="compositionally biased region" description="Basic residues" evidence="9">
    <location>
        <begin position="164"/>
        <end position="175"/>
    </location>
</feature>
<dbReference type="Gene3D" id="2.130.10.10">
    <property type="entry name" value="YVTN repeat-like/Quinoprotein amine dehydrogenase"/>
    <property type="match status" value="3"/>
</dbReference>
<gene>
    <name evidence="10" type="ORF">GMOD_00006749</name>
</gene>
<feature type="compositionally biased region" description="Basic and acidic residues" evidence="9">
    <location>
        <begin position="151"/>
        <end position="163"/>
    </location>
</feature>
<dbReference type="GO" id="GO:0003723">
    <property type="term" value="F:RNA binding"/>
    <property type="evidence" value="ECO:0007669"/>
    <property type="project" value="InterPro"/>
</dbReference>
<organism evidence="10 11">
    <name type="scientific">Pyrenophora seminiperda CCB06</name>
    <dbReference type="NCBI Taxonomy" id="1302712"/>
    <lineage>
        <taxon>Eukaryota</taxon>
        <taxon>Fungi</taxon>
        <taxon>Dikarya</taxon>
        <taxon>Ascomycota</taxon>
        <taxon>Pezizomycotina</taxon>
        <taxon>Dothideomycetes</taxon>
        <taxon>Pleosporomycetidae</taxon>
        <taxon>Pleosporales</taxon>
        <taxon>Pleosporineae</taxon>
        <taxon>Pleosporaceae</taxon>
        <taxon>Pyrenophora</taxon>
    </lineage>
</organism>
<evidence type="ECO:0000256" key="2">
    <source>
        <dbReference type="ARBA" id="ARBA00022517"/>
    </source>
</evidence>
<keyword evidence="2" id="KW-0690">Ribosome biogenesis</keyword>
<keyword evidence="5" id="KW-0677">Repeat</keyword>
<name>A0A3M7MAR1_9PLEO</name>
<dbReference type="PANTHER" id="PTHR44215">
    <property type="entry name" value="WD REPEAT-CONTAINING PROTEIN 75"/>
    <property type="match status" value="1"/>
</dbReference>
<evidence type="ECO:0000256" key="3">
    <source>
        <dbReference type="ARBA" id="ARBA00022552"/>
    </source>
</evidence>
<feature type="repeat" description="WD" evidence="8">
    <location>
        <begin position="476"/>
        <end position="512"/>
    </location>
</feature>
<dbReference type="GO" id="GO:2000234">
    <property type="term" value="P:positive regulation of rRNA processing"/>
    <property type="evidence" value="ECO:0007669"/>
    <property type="project" value="TreeGrafter"/>
</dbReference>
<evidence type="ECO:0000256" key="4">
    <source>
        <dbReference type="ARBA" id="ARBA00022574"/>
    </source>
</evidence>
<evidence type="ECO:0000313" key="11">
    <source>
        <dbReference type="Proteomes" id="UP000265663"/>
    </source>
</evidence>
<dbReference type="SMART" id="SM00320">
    <property type="entry name" value="WD40"/>
    <property type="match status" value="4"/>
</dbReference>
<evidence type="ECO:0000256" key="7">
    <source>
        <dbReference type="ARBA" id="ARBA00023242"/>
    </source>
</evidence>
<dbReference type="Pfam" id="PF00400">
    <property type="entry name" value="WD40"/>
    <property type="match status" value="1"/>
</dbReference>
<dbReference type="SUPFAM" id="SSF50978">
    <property type="entry name" value="WD40 repeat-like"/>
    <property type="match status" value="1"/>
</dbReference>
<feature type="region of interest" description="Disordered" evidence="9">
    <location>
        <begin position="80"/>
        <end position="199"/>
    </location>
</feature>
<dbReference type="GO" id="GO:0032040">
    <property type="term" value="C:small-subunit processome"/>
    <property type="evidence" value="ECO:0007669"/>
    <property type="project" value="InterPro"/>
</dbReference>
<reference evidence="10 11" key="1">
    <citation type="journal article" date="2014" name="PLoS ONE">
        <title>De novo Genome Assembly of the Fungal Plant Pathogen Pyrenophora semeniperda.</title>
        <authorList>
            <person name="Soliai M.M."/>
            <person name="Meyer S.E."/>
            <person name="Udall J.A."/>
            <person name="Elzinga D.E."/>
            <person name="Hermansen R.A."/>
            <person name="Bodily P.M."/>
            <person name="Hart A.A."/>
            <person name="Coleman C.E."/>
        </authorList>
    </citation>
    <scope>NUCLEOTIDE SEQUENCE [LARGE SCALE GENOMIC DNA]</scope>
    <source>
        <strain evidence="10 11">CCB06</strain>
        <tissue evidence="10">Mycelium</tissue>
    </source>
</reference>
<dbReference type="OrthoDB" id="4096at2759"/>
<sequence>MVSFRDCGEEDTVGAQGQGEVMVVLDVRDARLKESNGRAKKAGGEKLGPVPSKKILKMLPRHDHYDNFLQFMVDATPQLKRKREEAAAQKKAKKQRKNEAAAALENGQPGTPATNLTPKSKNNSTPRQQPNVTPKTNGLNKDATSETPTTTDKDNKPEKLERKKDKKEKKEKKRKDKAEHEELIKADLSAPATKSKKPERYIASASQGGWFLPADPIFSPDEKYLLVADSKSLRVYDTETSLLVHALFEQDVGPVTAYALSASSPQLVYVAYSFGQIIMWDWVTAKKVGRWNVGSKVHNMAAIIQPESDQDFVYCHEADDGHSVCVRALRTNRQTTEREQKSELKQLLNTTSPIRGIRVLLQGKYIVVATVDSITIGKRVKTSRTALEEFEYLWREFKLSKHITTFDVYHREQQETSNAKKVAQDQRDIIDIAVGDDTGVVLLFEDILASIATIESSQKGKKDRTDNAESLRPKRLHWHRDAVGSVKWSLDGNYIISGGDETVLTIWQLATGLPQHLPHLSAAIENIVVSPTGSSYALTLASNSVIVLSTTELEARSNIIGIQSRRIDPEQLPKETKSGKMFLGIFDAVPTVVNPANPNEVIFAVPSSQPRQKREGLRPEPYLQTFDLANERAKARQALTRNNATEPNVAPDGGRIKEPTVTHIQVSHDGEWLATVDEWIPPRSDTGYLNEGIPEFNEQERVNRREVYLKIWRRDKNAGQWKLETRIDSPHFFEDVCGNGRVFDLIAHPAAAGFATVGEDHVVRVWKPKTRSRDGVVVRGAQQEGLITWSLDRTVEISDKLDITEGSQQSLPPRTSRLAFSADGSVLAVSISWDLEEDAGVTHLIDTHTATIRRSLTEIDVTALSGLGFVGQYLVVVADAITVWDMVSDRLAYSVGIETPGIGRLERVPLVRLATNETDCTFAVSLPRFEKNDKPSASLKKVSSKIYIHTPEREKAIFKDTFFGISLALTSRRSESGYVVLDSRSYIKTITQTAEPLQLPSPPPEKTHGANLRAIYPRKEEAENKDDEMVNRPLANLVVSQDLTQDMEHEEHVFNMQDLQNVLHDGTVPPPPQGLFSNLLALIGGRQKVAA</sequence>
<comment type="subcellular location">
    <subcellularLocation>
        <location evidence="1">Nucleus</location>
        <location evidence="1">Nucleolus</location>
    </subcellularLocation>
</comment>
<evidence type="ECO:0000256" key="1">
    <source>
        <dbReference type="ARBA" id="ARBA00004604"/>
    </source>
</evidence>
<keyword evidence="11" id="KW-1185">Reference proteome</keyword>
<dbReference type="GO" id="GO:0045943">
    <property type="term" value="P:positive regulation of transcription by RNA polymerase I"/>
    <property type="evidence" value="ECO:0007669"/>
    <property type="project" value="InterPro"/>
</dbReference>
<dbReference type="InterPro" id="IPR015943">
    <property type="entry name" value="WD40/YVTN_repeat-like_dom_sf"/>
</dbReference>
<dbReference type="InterPro" id="IPR036322">
    <property type="entry name" value="WD40_repeat_dom_sf"/>
</dbReference>
<dbReference type="PANTHER" id="PTHR44215:SF1">
    <property type="entry name" value="WD REPEAT-CONTAINING PROTEIN 75"/>
    <property type="match status" value="1"/>
</dbReference>
<evidence type="ECO:0000256" key="9">
    <source>
        <dbReference type="SAM" id="MobiDB-lite"/>
    </source>
</evidence>
<keyword evidence="6" id="KW-0804">Transcription</keyword>
<dbReference type="InterPro" id="IPR053826">
    <property type="entry name" value="WDR75"/>
</dbReference>
<dbReference type="PROSITE" id="PS50294">
    <property type="entry name" value="WD_REPEATS_REGION"/>
    <property type="match status" value="1"/>
</dbReference>
<proteinExistence type="predicted"/>
<dbReference type="EMBL" id="KE747827">
    <property type="protein sequence ID" value="RMZ71615.1"/>
    <property type="molecule type" value="Genomic_DNA"/>
</dbReference>
<keyword evidence="4 8" id="KW-0853">WD repeat</keyword>
<evidence type="ECO:0000256" key="6">
    <source>
        <dbReference type="ARBA" id="ARBA00023163"/>
    </source>
</evidence>
<feature type="compositionally biased region" description="Polar residues" evidence="9">
    <location>
        <begin position="108"/>
        <end position="139"/>
    </location>
</feature>
<dbReference type="GO" id="GO:0006364">
    <property type="term" value="P:rRNA processing"/>
    <property type="evidence" value="ECO:0007669"/>
    <property type="project" value="UniProtKB-KW"/>
</dbReference>
<keyword evidence="7" id="KW-0539">Nucleus</keyword>
<dbReference type="PROSITE" id="PS50082">
    <property type="entry name" value="WD_REPEATS_2"/>
    <property type="match status" value="1"/>
</dbReference>
<accession>A0A3M7MAR1</accession>
<dbReference type="InterPro" id="IPR001680">
    <property type="entry name" value="WD40_rpt"/>
</dbReference>